<gene>
    <name evidence="1" type="ORF">K788_0005898</name>
</gene>
<dbReference type="Proteomes" id="UP000019146">
    <property type="component" value="Chromosome 1"/>
</dbReference>
<proteinExistence type="predicted"/>
<protein>
    <submittedName>
        <fullName evidence="1">Uncharacterized protein</fullName>
    </submittedName>
</protein>
<evidence type="ECO:0000313" key="2">
    <source>
        <dbReference type="Proteomes" id="UP000019146"/>
    </source>
</evidence>
<organism evidence="1 2">
    <name type="scientific">Paraburkholderia caribensis MBA4</name>
    <dbReference type="NCBI Taxonomy" id="1323664"/>
    <lineage>
        <taxon>Bacteria</taxon>
        <taxon>Pseudomonadati</taxon>
        <taxon>Pseudomonadota</taxon>
        <taxon>Betaproteobacteria</taxon>
        <taxon>Burkholderiales</taxon>
        <taxon>Burkholderiaceae</taxon>
        <taxon>Paraburkholderia</taxon>
    </lineage>
</organism>
<evidence type="ECO:0000313" key="1">
    <source>
        <dbReference type="EMBL" id="ALL62840.1"/>
    </source>
</evidence>
<accession>A0A0P0R4Y2</accession>
<sequence>MQRLLRLNAGQLYRHLRRLTHERATRLTKIFRNFCECDNASQIATFQRFSRAFFK</sequence>
<reference evidence="1 2" key="1">
    <citation type="journal article" date="2014" name="Genome Announc.">
        <title>Draft Genome Sequence of the Haloacid-Degrading Burkholderia caribensis Strain MBA4.</title>
        <authorList>
            <person name="Pan Y."/>
            <person name="Kong K.F."/>
            <person name="Tsang J.S."/>
        </authorList>
    </citation>
    <scope>NUCLEOTIDE SEQUENCE [LARGE SCALE GENOMIC DNA]</scope>
    <source>
        <strain evidence="1 2">MBA4</strain>
    </source>
</reference>
<name>A0A0P0R4Y2_9BURK</name>
<dbReference type="AlphaFoldDB" id="A0A0P0R4Y2"/>
<dbReference type="EMBL" id="CP012746">
    <property type="protein sequence ID" value="ALL62840.1"/>
    <property type="molecule type" value="Genomic_DNA"/>
</dbReference>
<dbReference type="KEGG" id="bcai:K788_0005898"/>